<gene>
    <name evidence="1" type="ORF">GUJ93_ZPchr0328g33309</name>
</gene>
<proteinExistence type="predicted"/>
<evidence type="ECO:0000313" key="1">
    <source>
        <dbReference type="EMBL" id="KAG8042781.1"/>
    </source>
</evidence>
<comment type="caution">
    <text evidence="1">The sequence shown here is derived from an EMBL/GenBank/DDBJ whole genome shotgun (WGS) entry which is preliminary data.</text>
</comment>
<dbReference type="Proteomes" id="UP000729402">
    <property type="component" value="Unassembled WGS sequence"/>
</dbReference>
<reference evidence="1" key="1">
    <citation type="journal article" date="2021" name="bioRxiv">
        <title>Whole Genome Assembly and Annotation of Northern Wild Rice, Zizania palustris L., Supports a Whole Genome Duplication in the Zizania Genus.</title>
        <authorList>
            <person name="Haas M."/>
            <person name="Kono T."/>
            <person name="Macchietto M."/>
            <person name="Millas R."/>
            <person name="McGilp L."/>
            <person name="Shao M."/>
            <person name="Duquette J."/>
            <person name="Hirsch C.N."/>
            <person name="Kimball J."/>
        </authorList>
    </citation>
    <scope>NUCLEOTIDE SEQUENCE</scope>
    <source>
        <tissue evidence="1">Fresh leaf tissue</tissue>
    </source>
</reference>
<dbReference type="PANTHER" id="PTHR22774">
    <property type="entry name" value="CHOREIN N-TERMINAL DOMAIN-CONTAINING PROTEIN"/>
    <property type="match status" value="1"/>
</dbReference>
<evidence type="ECO:0000313" key="2">
    <source>
        <dbReference type="Proteomes" id="UP000729402"/>
    </source>
</evidence>
<evidence type="ECO:0008006" key="3">
    <source>
        <dbReference type="Google" id="ProtNLM"/>
    </source>
</evidence>
<keyword evidence="2" id="KW-1185">Reference proteome</keyword>
<accession>A0A8J5V1Y1</accession>
<protein>
    <recommendedName>
        <fullName evidence="3">Chorein N-terminal domain-containing protein</fullName>
    </recommendedName>
</protein>
<dbReference type="OrthoDB" id="43807at2759"/>
<dbReference type="EMBL" id="JAAALK010001594">
    <property type="protein sequence ID" value="KAG8042781.1"/>
    <property type="molecule type" value="Genomic_DNA"/>
</dbReference>
<dbReference type="Pfam" id="PF24917">
    <property type="entry name" value="BLTP3A_B"/>
    <property type="match status" value="1"/>
</dbReference>
<dbReference type="InterPro" id="IPR026728">
    <property type="entry name" value="BLTP3A/B"/>
</dbReference>
<name>A0A8J5V1Y1_ZIZPA</name>
<sequence>MESIIARALEYTLKYWLRSFSRDQFKLQGRTAQLSNLDINGDALHASLGLPPALAVETARVGKLQITLPSVSNVQVEPIVVNIDKLDLVLVEKDNSEELSSPSSASSLPSAKSSGYGYADKIADGMTVQVGIVNLLLETHGGPRHQGSAAWSPPLAAITFRDLVLYTTNEKWQAVNLKEARDFSNNKGFIYVFKKLEWQSLSVDLLPHPDSSPMLGLTLLILEGISGEANITVQRTEQNNPLGLEVQLHITEALCPALSEPGLRAFLRFMTGGHIFSPTVHIDTTSMHSVPQEPPPVPDLRTDRASSASLWKCIELDDIRFEAAMVTADGLYTYFGQVGEQISKASKGEGLLRGLKDLSSGPLAKLFKSSHLTDKEDEMSSSKIMTTIRSLSLGCQMILMGQLSYEIGCLHLKGAEGGDWFSPHGSDHISREEKCWHTTFKNLHVSGRSSDQSGSADKAGIEGLQAIKPRLRDQLIGNGTSNNLQTGNVFDNTSTIGDQGVDVEATMVIGEDEIEGTIEQLRNLGSGGMDNIFSPRSSLSGMVIALNCCCCFELELGEYLATNDNLK</sequence>
<dbReference type="PANTHER" id="PTHR22774:SF11">
    <property type="entry name" value="CHOREIN N-TERMINAL DOMAIN-CONTAINING PROTEIN"/>
    <property type="match status" value="1"/>
</dbReference>
<organism evidence="1 2">
    <name type="scientific">Zizania palustris</name>
    <name type="common">Northern wild rice</name>
    <dbReference type="NCBI Taxonomy" id="103762"/>
    <lineage>
        <taxon>Eukaryota</taxon>
        <taxon>Viridiplantae</taxon>
        <taxon>Streptophyta</taxon>
        <taxon>Embryophyta</taxon>
        <taxon>Tracheophyta</taxon>
        <taxon>Spermatophyta</taxon>
        <taxon>Magnoliopsida</taxon>
        <taxon>Liliopsida</taxon>
        <taxon>Poales</taxon>
        <taxon>Poaceae</taxon>
        <taxon>BOP clade</taxon>
        <taxon>Oryzoideae</taxon>
        <taxon>Oryzeae</taxon>
        <taxon>Zizaniinae</taxon>
        <taxon>Zizania</taxon>
    </lineage>
</organism>
<reference evidence="1" key="2">
    <citation type="submission" date="2021-02" db="EMBL/GenBank/DDBJ databases">
        <authorList>
            <person name="Kimball J.A."/>
            <person name="Haas M.W."/>
            <person name="Macchietto M."/>
            <person name="Kono T."/>
            <person name="Duquette J."/>
            <person name="Shao M."/>
        </authorList>
    </citation>
    <scope>NUCLEOTIDE SEQUENCE</scope>
    <source>
        <tissue evidence="1">Fresh leaf tissue</tissue>
    </source>
</reference>
<dbReference type="AlphaFoldDB" id="A0A8J5V1Y1"/>